<sequence>MKKAFLILIVFAVTLSCKGEKKSEAEATADNQTIVAEDGKTIKQSDGLVAIQGDFIYYEEAAVLKTSTKMYGVILNDKMHELQGQVKAFKKEDTDMVPVTIRGRMFKKNPNEEGWEDKIEIKEILKVSPPNPEANDVIKIGNK</sequence>
<organism evidence="1 2">
    <name type="scientific">Psychroserpens burtonensis</name>
    <dbReference type="NCBI Taxonomy" id="49278"/>
    <lineage>
        <taxon>Bacteria</taxon>
        <taxon>Pseudomonadati</taxon>
        <taxon>Bacteroidota</taxon>
        <taxon>Flavobacteriia</taxon>
        <taxon>Flavobacteriales</taxon>
        <taxon>Flavobacteriaceae</taxon>
        <taxon>Psychroserpens</taxon>
    </lineage>
</organism>
<dbReference type="OrthoDB" id="1143948at2"/>
<comment type="caution">
    <text evidence="1">The sequence shown here is derived from an EMBL/GenBank/DDBJ whole genome shotgun (WGS) entry which is preliminary data.</text>
</comment>
<dbReference type="AlphaFoldDB" id="A0A5C7B7T1"/>
<dbReference type="Proteomes" id="UP000321938">
    <property type="component" value="Unassembled WGS sequence"/>
</dbReference>
<name>A0A5C7B7T1_9FLAO</name>
<gene>
    <name evidence="1" type="ORF">ES692_06510</name>
</gene>
<reference evidence="1 2" key="1">
    <citation type="submission" date="2019-08" db="EMBL/GenBank/DDBJ databases">
        <title>Genome of Psychroserpens burtonensis ACAM 167.</title>
        <authorList>
            <person name="Bowman J.P."/>
        </authorList>
    </citation>
    <scope>NUCLEOTIDE SEQUENCE [LARGE SCALE GENOMIC DNA]</scope>
    <source>
        <strain evidence="1 2">ACAM 167</strain>
    </source>
</reference>
<dbReference type="RefSeq" id="WP_028871908.1">
    <property type="nucleotide sequence ID" value="NZ_VOSB01000008.1"/>
</dbReference>
<keyword evidence="2" id="KW-1185">Reference proteome</keyword>
<evidence type="ECO:0000313" key="1">
    <source>
        <dbReference type="EMBL" id="TXE18297.1"/>
    </source>
</evidence>
<evidence type="ECO:0000313" key="2">
    <source>
        <dbReference type="Proteomes" id="UP000321938"/>
    </source>
</evidence>
<protein>
    <submittedName>
        <fullName evidence="1">Uncharacterized protein</fullName>
    </submittedName>
</protein>
<proteinExistence type="predicted"/>
<dbReference type="STRING" id="1123037.GCA_000425305_02090"/>
<accession>A0A5C7B7T1</accession>
<dbReference type="PROSITE" id="PS51257">
    <property type="entry name" value="PROKAR_LIPOPROTEIN"/>
    <property type="match status" value="1"/>
</dbReference>
<dbReference type="EMBL" id="VOSB01000008">
    <property type="protein sequence ID" value="TXE18297.1"/>
    <property type="molecule type" value="Genomic_DNA"/>
</dbReference>